<dbReference type="KEGG" id="aho:Ahos_0473"/>
<dbReference type="Proteomes" id="UP000008458">
    <property type="component" value="Chromosome"/>
</dbReference>
<evidence type="ECO:0008006" key="3">
    <source>
        <dbReference type="Google" id="ProtNLM"/>
    </source>
</evidence>
<dbReference type="HOGENOM" id="CLU_3412274_0_0_2"/>
<gene>
    <name evidence="1" type="ordered locus">Ahos_0473</name>
</gene>
<evidence type="ECO:0000313" key="2">
    <source>
        <dbReference type="Proteomes" id="UP000008458"/>
    </source>
</evidence>
<dbReference type="SUPFAM" id="SSF54637">
    <property type="entry name" value="Thioesterase/thiol ester dehydrase-isomerase"/>
    <property type="match status" value="1"/>
</dbReference>
<proteinExistence type="predicted"/>
<dbReference type="InterPro" id="IPR029069">
    <property type="entry name" value="HotDog_dom_sf"/>
</dbReference>
<dbReference type="AlphaFoldDB" id="F4B673"/>
<dbReference type="EMBL" id="CP002535">
    <property type="protein sequence ID" value="AEE93361.1"/>
    <property type="molecule type" value="Genomic_DNA"/>
</dbReference>
<dbReference type="STRING" id="933801.Ahos_0473"/>
<accession>F4B673</accession>
<organism evidence="1 2">
    <name type="scientific">Acidianus hospitalis (strain W1)</name>
    <dbReference type="NCBI Taxonomy" id="933801"/>
    <lineage>
        <taxon>Archaea</taxon>
        <taxon>Thermoproteota</taxon>
        <taxon>Thermoprotei</taxon>
        <taxon>Sulfolobales</taxon>
        <taxon>Sulfolobaceae</taxon>
        <taxon>Acidianus</taxon>
    </lineage>
</organism>
<sequence length="28" mass="3257">MAQAEFVFEETVRIYDTDTQGIAHYASY</sequence>
<protein>
    <recommendedName>
        <fullName evidence="3">Acyl-CoA thioesterase</fullName>
    </recommendedName>
</protein>
<reference key="2">
    <citation type="journal article" date="2011" name="Extremophiles">
        <title>Genomic analyses of Acidianus hospitalis W1 a host for studying crenarchaeal virus and plasmid life cycles.</title>
        <authorList>
            <person name="You X.Y."/>
            <person name="Liu C."/>
            <person name="Wang S.Y."/>
            <person name="Jiang C.Y."/>
            <person name="Shah S.A."/>
            <person name="Prangishvili D."/>
            <person name="Liu S.J."/>
            <person name="Garrett R.A."/>
        </authorList>
    </citation>
    <scope>NUCLEOTIDE SEQUENCE</scope>
    <source>
        <strain>W1</strain>
    </source>
</reference>
<reference evidence="1 2" key="1">
    <citation type="journal article" date="2011" name="Extremophiles">
        <title>Genomic analysis of Acidianus hospitalis W1 a host for studying crenarchaeal virus and plasmid life cycles.</title>
        <authorList>
            <person name="You X.Y."/>
            <person name="Liu C."/>
            <person name="Wang S.Y."/>
            <person name="Jiang C.Y."/>
            <person name="Shah S.A."/>
            <person name="Prangishvili D."/>
            <person name="She Q."/>
            <person name="Liu S.J."/>
            <person name="Garrett R.A."/>
        </authorList>
    </citation>
    <scope>NUCLEOTIDE SEQUENCE [LARGE SCALE GENOMIC DNA]</scope>
    <source>
        <strain evidence="1 2">W1</strain>
    </source>
</reference>
<name>F4B673_ACIHW</name>
<keyword evidence="2" id="KW-1185">Reference proteome</keyword>
<evidence type="ECO:0000313" key="1">
    <source>
        <dbReference type="EMBL" id="AEE93361.1"/>
    </source>
</evidence>